<feature type="domain" description="Tail protein NMB1110-like C-terminal" evidence="3">
    <location>
        <begin position="280"/>
        <end position="348"/>
    </location>
</feature>
<protein>
    <submittedName>
        <fullName evidence="6">Phage tail protein</fullName>
    </submittedName>
</protein>
<dbReference type="SUPFAM" id="SSF69279">
    <property type="entry name" value="Phage tail proteins"/>
    <property type="match status" value="2"/>
</dbReference>
<name>A0A2M9WHM8_9GAMM</name>
<dbReference type="Pfam" id="PF22255">
    <property type="entry name" value="Gp44-like_2nd"/>
    <property type="match status" value="1"/>
</dbReference>
<evidence type="ECO:0000259" key="3">
    <source>
        <dbReference type="Pfam" id="PF22174"/>
    </source>
</evidence>
<dbReference type="Pfam" id="PF22630">
    <property type="entry name" value="NMB1110_3rd"/>
    <property type="match status" value="1"/>
</dbReference>
<proteinExistence type="predicted"/>
<dbReference type="OrthoDB" id="9016931at2"/>
<feature type="domain" description="Tail protein NMB1110-like third" evidence="5">
    <location>
        <begin position="220"/>
        <end position="278"/>
    </location>
</feature>
<dbReference type="InterPro" id="IPR023399">
    <property type="entry name" value="Baseplate-like_2-layer_sand"/>
</dbReference>
<feature type="domain" description="Baseplate hub protein gp44-like N-terminal" evidence="2">
    <location>
        <begin position="20"/>
        <end position="103"/>
    </location>
</feature>
<dbReference type="Pfam" id="PF21683">
    <property type="entry name" value="GpP-like_1st"/>
    <property type="match status" value="1"/>
</dbReference>
<evidence type="ECO:0000313" key="7">
    <source>
        <dbReference type="Proteomes" id="UP000232062"/>
    </source>
</evidence>
<organism evidence="6 7">
    <name type="scientific">Pantoea rodasii</name>
    <dbReference type="NCBI Taxonomy" id="1076549"/>
    <lineage>
        <taxon>Bacteria</taxon>
        <taxon>Pseudomonadati</taxon>
        <taxon>Pseudomonadota</taxon>
        <taxon>Gammaproteobacteria</taxon>
        <taxon>Enterobacterales</taxon>
        <taxon>Erwiniaceae</taxon>
        <taxon>Pantoea</taxon>
    </lineage>
</organism>
<accession>A0A2M9WHM8</accession>
<dbReference type="InterPro" id="IPR054482">
    <property type="entry name" value="NMB1110-like_3rd"/>
</dbReference>
<sequence length="377" mass="40720">MPARNDKAARPALTVTDERLTLTVGGKSHSDWMRFSVAADFLTPAGQWQLNLGIRSASLPAEVCEGARAVLSAGRDVLMTGLIDDINHAVLRGQHILTLTGRDEAAVLVDCSAPVFTRQEMTLAEVVEKVVRPLGISRIDIRAVTPAAPKKFAVDPGETAWSALMKVCEVSGLWPWFAPDGTLVLGGPDYSAAPVASLVMSRNGTGNLLDLTKHTSIAGRYSEVTVLAQGHATTGHNGVRNHKGTVRDSSFTLYRPHIEVLGDTDTDEEAAARARKLLTDSRLKALTITAVVRGVRTPGGITWMPGQRVAVKSAIHNIDAIYFIMGREVRGGRGVPLTTTLTLKEDGVWIPDAYPRSRHKKKGKSQAATYHTWEEIP</sequence>
<evidence type="ECO:0000256" key="1">
    <source>
        <dbReference type="SAM" id="MobiDB-lite"/>
    </source>
</evidence>
<comment type="caution">
    <text evidence="6">The sequence shown here is derived from an EMBL/GenBank/DDBJ whole genome shotgun (WGS) entry which is preliminary data.</text>
</comment>
<dbReference type="Proteomes" id="UP000232062">
    <property type="component" value="Unassembled WGS sequence"/>
</dbReference>
<feature type="domain" description="Baseplate hub protein gp44/GpP-like second" evidence="4">
    <location>
        <begin position="105"/>
        <end position="186"/>
    </location>
</feature>
<evidence type="ECO:0000259" key="2">
    <source>
        <dbReference type="Pfam" id="PF21683"/>
    </source>
</evidence>
<dbReference type="EMBL" id="PIQI01000009">
    <property type="protein sequence ID" value="PJZ07016.1"/>
    <property type="molecule type" value="Genomic_DNA"/>
</dbReference>
<evidence type="ECO:0000313" key="6">
    <source>
        <dbReference type="EMBL" id="PJZ07016.1"/>
    </source>
</evidence>
<feature type="region of interest" description="Disordered" evidence="1">
    <location>
        <begin position="356"/>
        <end position="377"/>
    </location>
</feature>
<reference evidence="6 7" key="1">
    <citation type="submission" date="2017-11" db="EMBL/GenBank/DDBJ databases">
        <title>The genome sequence of Pantoea rodasii DSM 26611.</title>
        <authorList>
            <person name="Gao J."/>
            <person name="Mao X."/>
            <person name="Sun J."/>
        </authorList>
    </citation>
    <scope>NUCLEOTIDE SEQUENCE [LARGE SCALE GENOMIC DNA]</scope>
    <source>
        <strain evidence="6 7">DSM 26611</strain>
    </source>
</reference>
<evidence type="ECO:0000259" key="5">
    <source>
        <dbReference type="Pfam" id="PF22630"/>
    </source>
</evidence>
<dbReference type="Gene3D" id="3.30.1920.10">
    <property type="entry name" value="Baseplate protein-like domains - 2 layer sandwich fold"/>
    <property type="match status" value="1"/>
</dbReference>
<dbReference type="Pfam" id="PF22174">
    <property type="entry name" value="NMB1110-like_C"/>
    <property type="match status" value="1"/>
</dbReference>
<dbReference type="RefSeq" id="WP_100700290.1">
    <property type="nucleotide sequence ID" value="NZ_PIQI01000009.1"/>
</dbReference>
<evidence type="ECO:0000259" key="4">
    <source>
        <dbReference type="Pfam" id="PF22255"/>
    </source>
</evidence>
<dbReference type="Gene3D" id="2.30.300.10">
    <property type="entry name" value="Baseplate protein-like domain - beta roll fold"/>
    <property type="match status" value="1"/>
</dbReference>
<dbReference type="AlphaFoldDB" id="A0A2M9WHM8"/>
<gene>
    <name evidence="6" type="ORF">PRCB_03105</name>
</gene>
<dbReference type="InterPro" id="IPR026276">
    <property type="entry name" value="Baseplate_GpP"/>
</dbReference>
<dbReference type="InterPro" id="IPR049354">
    <property type="entry name" value="GpP-like_N"/>
</dbReference>
<dbReference type="InterPro" id="IPR053981">
    <property type="entry name" value="Gp44/GpP-like_2nd"/>
</dbReference>
<dbReference type="InterPro" id="IPR054034">
    <property type="entry name" value="NMB1110-like_C"/>
</dbReference>
<dbReference type="Gene3D" id="3.55.50.10">
    <property type="entry name" value="Baseplate protein-like domains"/>
    <property type="match status" value="1"/>
</dbReference>
<keyword evidence="7" id="KW-1185">Reference proteome</keyword>
<dbReference type="PIRSF" id="PIRSF004440">
    <property type="entry name" value="GpP"/>
    <property type="match status" value="1"/>
</dbReference>